<comment type="function">
    <text evidence="3">Catalyzes two sequential steps in the biosynthesis of coenzyme A. In the first step cysteine is conjugated to 4'-phosphopantothenate to form 4-phosphopantothenoylcysteine. In the second step the latter compound is decarboxylated to form 4'-phosphopantotheine.</text>
</comment>
<dbReference type="Proteomes" id="UP000680067">
    <property type="component" value="Unassembled WGS sequence"/>
</dbReference>
<dbReference type="EMBL" id="JAGSPN010000008">
    <property type="protein sequence ID" value="MBR7782887.1"/>
    <property type="molecule type" value="Genomic_DNA"/>
</dbReference>
<comment type="caution">
    <text evidence="7">The sequence shown here is derived from an EMBL/GenBank/DDBJ whole genome shotgun (WGS) entry which is preliminary data.</text>
</comment>
<keyword evidence="3" id="KW-0511">Multifunctional enzyme</keyword>
<feature type="region of interest" description="Phosphopantothenate--cysteine ligase" evidence="3">
    <location>
        <begin position="192"/>
        <end position="400"/>
    </location>
</feature>
<dbReference type="HAMAP" id="MF_02225">
    <property type="entry name" value="CoaBC"/>
    <property type="match status" value="1"/>
</dbReference>
<organism evidence="7 8">
    <name type="scientific">Undibacterium luofuense</name>
    <dbReference type="NCBI Taxonomy" id="2828733"/>
    <lineage>
        <taxon>Bacteria</taxon>
        <taxon>Pseudomonadati</taxon>
        <taxon>Pseudomonadota</taxon>
        <taxon>Betaproteobacteria</taxon>
        <taxon>Burkholderiales</taxon>
        <taxon>Oxalobacteraceae</taxon>
        <taxon>Undibacterium</taxon>
    </lineage>
</organism>
<feature type="active site" description="Proton donor" evidence="3">
    <location>
        <position position="160"/>
    </location>
</feature>
<feature type="binding site" evidence="3">
    <location>
        <position position="342"/>
    </location>
    <ligand>
        <name>CTP</name>
        <dbReference type="ChEBI" id="CHEBI:37563"/>
    </ligand>
</feature>
<protein>
    <recommendedName>
        <fullName evidence="3">Coenzyme A biosynthesis bifunctional protein CoaBC</fullName>
    </recommendedName>
    <alternativeName>
        <fullName evidence="3">DNA/pantothenate metabolism flavoprotein</fullName>
    </alternativeName>
    <alternativeName>
        <fullName evidence="3">Phosphopantothenoylcysteine synthetase/decarboxylase</fullName>
        <shortName evidence="3">PPCS-PPCDC</shortName>
    </alternativeName>
    <domain>
        <recommendedName>
            <fullName evidence="3">Phosphopantothenoylcysteine decarboxylase</fullName>
            <shortName evidence="3">PPC decarboxylase</shortName>
            <shortName evidence="3">PPC-DC</shortName>
            <ecNumber evidence="3">4.1.1.36</ecNumber>
        </recommendedName>
        <alternativeName>
            <fullName evidence="3">CoaC</fullName>
        </alternativeName>
    </domain>
    <domain>
        <recommendedName>
            <fullName evidence="3">Phosphopantothenate--cysteine ligase</fullName>
            <ecNumber evidence="3">6.3.2.5</ecNumber>
        </recommendedName>
        <alternativeName>
            <fullName evidence="3">CoaB</fullName>
        </alternativeName>
        <alternativeName>
            <fullName evidence="3">Phosphopantothenoylcysteine synthetase</fullName>
            <shortName evidence="3">PPC synthetase</shortName>
            <shortName evidence="3">PPC-S</shortName>
        </alternativeName>
    </domain>
</protein>
<dbReference type="InterPro" id="IPR036551">
    <property type="entry name" value="Flavin_trans-like"/>
</dbReference>
<evidence type="ECO:0000259" key="6">
    <source>
        <dbReference type="Pfam" id="PF04127"/>
    </source>
</evidence>
<dbReference type="GO" id="GO:0015941">
    <property type="term" value="P:pantothenate catabolic process"/>
    <property type="evidence" value="ECO:0007669"/>
    <property type="project" value="InterPro"/>
</dbReference>
<dbReference type="Pfam" id="PF04127">
    <property type="entry name" value="DFP"/>
    <property type="match status" value="1"/>
</dbReference>
<dbReference type="AlphaFoldDB" id="A0A941DNP6"/>
<dbReference type="GO" id="GO:0015937">
    <property type="term" value="P:coenzyme A biosynthetic process"/>
    <property type="evidence" value="ECO:0007669"/>
    <property type="project" value="UniProtKB-UniRule"/>
</dbReference>
<dbReference type="NCBIfam" id="TIGR00521">
    <property type="entry name" value="coaBC_dfp"/>
    <property type="match status" value="1"/>
</dbReference>
<dbReference type="GO" id="GO:0046872">
    <property type="term" value="F:metal ion binding"/>
    <property type="evidence" value="ECO:0007669"/>
    <property type="project" value="UniProtKB-KW"/>
</dbReference>
<dbReference type="SUPFAM" id="SSF52507">
    <property type="entry name" value="Homo-oligomeric flavin-containing Cys decarboxylases, HFCD"/>
    <property type="match status" value="1"/>
</dbReference>
<keyword evidence="3 4" id="KW-0288">FMN</keyword>
<keyword evidence="8" id="KW-1185">Reference proteome</keyword>
<sequence>MVLQGKKIVLGMTGGVACYKVAELTRALVKAGASVQVVMTASATQFITPVTMQALSGQTVYTDAWDSRIPNNMPHIDLTRDADAILIAPCSTNFMAKLANGLCDDLLSTLCIARPAHLPLLIAPAMNVEMWQNAATQRNVATLRLDGLQLLGPAAGAQACGETGYGRMLEPEELLEEMIAAFTPKVLAGKHLLITAGPTFEPIDPVRGITNLSSGKMGYAIAEAAYRAGAQVTLVSGPVAMPAPYGVQRISIQTAQQMHDAVMANLLTQRQDAFIAVAAVADWRVANASDQKLKKNSAGDLPQLEFAQNPDILASVAAMDDAPYCVGFAAESEQLLEYGAAKRLKKNVPLLVGNIGHQTFGKDDNELILFDEHGHHALPRASKTALAAMLISELANRLPH</sequence>
<gene>
    <name evidence="3 7" type="primary">coaBC</name>
    <name evidence="7" type="ORF">KDM89_12085</name>
</gene>
<dbReference type="InterPro" id="IPR005252">
    <property type="entry name" value="CoaBC"/>
</dbReference>
<feature type="domain" description="DNA/pantothenate metabolism flavoprotein C-terminal" evidence="6">
    <location>
        <begin position="187"/>
        <end position="396"/>
    </location>
</feature>
<feature type="binding site" evidence="3">
    <location>
        <position position="292"/>
    </location>
    <ligand>
        <name>CTP</name>
        <dbReference type="ChEBI" id="CHEBI:37563"/>
    </ligand>
</feature>
<dbReference type="GO" id="GO:0004632">
    <property type="term" value="F:phosphopantothenate--cysteine ligase activity"/>
    <property type="evidence" value="ECO:0007669"/>
    <property type="project" value="UniProtKB-UniRule"/>
</dbReference>
<dbReference type="PANTHER" id="PTHR14359">
    <property type="entry name" value="HOMO-OLIGOMERIC FLAVIN CONTAINING CYS DECARBOXYLASE FAMILY"/>
    <property type="match status" value="1"/>
</dbReference>
<evidence type="ECO:0000313" key="7">
    <source>
        <dbReference type="EMBL" id="MBR7782887.1"/>
    </source>
</evidence>
<name>A0A941DNP6_9BURK</name>
<comment type="cofactor">
    <cofactor evidence="3">
        <name>Mg(2+)</name>
        <dbReference type="ChEBI" id="CHEBI:18420"/>
    </cofactor>
</comment>
<keyword evidence="3" id="KW-0479">Metal-binding</keyword>
<feature type="binding site" evidence="3">
    <location>
        <position position="328"/>
    </location>
    <ligand>
        <name>CTP</name>
        <dbReference type="ChEBI" id="CHEBI:37563"/>
    </ligand>
</feature>
<dbReference type="InterPro" id="IPR007085">
    <property type="entry name" value="DNA/pantothenate-metab_flavo_C"/>
</dbReference>
<feature type="binding site" evidence="3">
    <location>
        <position position="346"/>
    </location>
    <ligand>
        <name>CTP</name>
        <dbReference type="ChEBI" id="CHEBI:37563"/>
    </ligand>
</feature>
<dbReference type="GO" id="GO:0010181">
    <property type="term" value="F:FMN binding"/>
    <property type="evidence" value="ECO:0007669"/>
    <property type="project" value="UniProtKB-UniRule"/>
</dbReference>
<keyword evidence="3" id="KW-0460">Magnesium</keyword>
<reference evidence="7" key="1">
    <citation type="submission" date="2021-04" db="EMBL/GenBank/DDBJ databases">
        <title>novel species isolated from subtropical streams in China.</title>
        <authorList>
            <person name="Lu H."/>
        </authorList>
    </citation>
    <scope>NUCLEOTIDE SEQUENCE</scope>
    <source>
        <strain evidence="7">LFS511W</strain>
    </source>
</reference>
<feature type="region of interest" description="Phosphopantothenoylcysteine decarboxylase" evidence="3">
    <location>
        <begin position="1"/>
        <end position="191"/>
    </location>
</feature>
<keyword evidence="3 4" id="KW-0285">Flavoprotein</keyword>
<dbReference type="GO" id="GO:0071513">
    <property type="term" value="C:phosphopantothenoylcysteine decarboxylase complex"/>
    <property type="evidence" value="ECO:0007669"/>
    <property type="project" value="TreeGrafter"/>
</dbReference>
<evidence type="ECO:0000256" key="1">
    <source>
        <dbReference type="ARBA" id="ARBA00022793"/>
    </source>
</evidence>
<keyword evidence="1 3" id="KW-0210">Decarboxylase</keyword>
<comment type="function">
    <text evidence="4">Catalyzes two steps in the biosynthesis of coenzyme A. In the first step cysteine is conjugated to 4'-phosphopantothenate to form 4-phosphopantothenoylcysteine, in the latter compound is decarboxylated to form 4'-phosphopantotheine.</text>
</comment>
<dbReference type="PROSITE" id="PS51257">
    <property type="entry name" value="PROKAR_LIPOPROTEIN"/>
    <property type="match status" value="1"/>
</dbReference>
<comment type="similarity">
    <text evidence="3 4">In the C-terminal section; belongs to the PPC synthetase family.</text>
</comment>
<feature type="domain" description="Flavoprotein" evidence="5">
    <location>
        <begin position="6"/>
        <end position="180"/>
    </location>
</feature>
<comment type="catalytic activity">
    <reaction evidence="3 4">
        <text>N-[(R)-4-phosphopantothenoyl]-L-cysteine + H(+) = (R)-4'-phosphopantetheine + CO2</text>
        <dbReference type="Rhea" id="RHEA:16793"/>
        <dbReference type="ChEBI" id="CHEBI:15378"/>
        <dbReference type="ChEBI" id="CHEBI:16526"/>
        <dbReference type="ChEBI" id="CHEBI:59458"/>
        <dbReference type="ChEBI" id="CHEBI:61723"/>
        <dbReference type="EC" id="4.1.1.36"/>
    </reaction>
</comment>
<dbReference type="Gene3D" id="3.40.50.1950">
    <property type="entry name" value="Flavin prenyltransferase-like"/>
    <property type="match status" value="1"/>
</dbReference>
<dbReference type="PANTHER" id="PTHR14359:SF6">
    <property type="entry name" value="PHOSPHOPANTOTHENOYLCYSTEINE DECARBOXYLASE"/>
    <property type="match status" value="1"/>
</dbReference>
<feature type="binding site" evidence="3">
    <location>
        <position position="282"/>
    </location>
    <ligand>
        <name>CTP</name>
        <dbReference type="ChEBI" id="CHEBI:37563"/>
    </ligand>
</feature>
<proteinExistence type="inferred from homology"/>
<dbReference type="EC" id="4.1.1.36" evidence="3"/>
<comment type="pathway">
    <text evidence="3 4">Cofactor biosynthesis; coenzyme A biosynthesis; CoA from (R)-pantothenate: step 3/5.</text>
</comment>
<keyword evidence="3 4" id="KW-0436">Ligase</keyword>
<keyword evidence="2 3" id="KW-0456">Lyase</keyword>
<evidence type="ECO:0000256" key="4">
    <source>
        <dbReference type="RuleBase" id="RU364078"/>
    </source>
</evidence>
<evidence type="ECO:0000259" key="5">
    <source>
        <dbReference type="Pfam" id="PF02441"/>
    </source>
</evidence>
<comment type="similarity">
    <text evidence="3 4">In the N-terminal section; belongs to the HFCD (homo-oligomeric flavin containing Cys decarboxylase) superfamily.</text>
</comment>
<dbReference type="InterPro" id="IPR003382">
    <property type="entry name" value="Flavoprotein"/>
</dbReference>
<comment type="pathway">
    <text evidence="3 4">Cofactor biosynthesis; coenzyme A biosynthesis; CoA from (R)-pantothenate: step 2/5.</text>
</comment>
<dbReference type="RefSeq" id="WP_212688187.1">
    <property type="nucleotide sequence ID" value="NZ_JAGSPN010000008.1"/>
</dbReference>
<dbReference type="Gene3D" id="3.40.50.10300">
    <property type="entry name" value="CoaB-like"/>
    <property type="match status" value="1"/>
</dbReference>
<evidence type="ECO:0000256" key="2">
    <source>
        <dbReference type="ARBA" id="ARBA00023239"/>
    </source>
</evidence>
<comment type="caution">
    <text evidence="3">Lacks conserved residue(s) required for the propagation of feature annotation.</text>
</comment>
<accession>A0A941DNP6</accession>
<dbReference type="Pfam" id="PF02441">
    <property type="entry name" value="Flavoprotein"/>
    <property type="match status" value="1"/>
</dbReference>
<dbReference type="EC" id="6.3.2.5" evidence="3"/>
<comment type="catalytic activity">
    <reaction evidence="3 4">
        <text>(R)-4'-phosphopantothenate + L-cysteine + CTP = N-[(R)-4-phosphopantothenoyl]-L-cysteine + CMP + diphosphate + H(+)</text>
        <dbReference type="Rhea" id="RHEA:19397"/>
        <dbReference type="ChEBI" id="CHEBI:10986"/>
        <dbReference type="ChEBI" id="CHEBI:15378"/>
        <dbReference type="ChEBI" id="CHEBI:33019"/>
        <dbReference type="ChEBI" id="CHEBI:35235"/>
        <dbReference type="ChEBI" id="CHEBI:37563"/>
        <dbReference type="ChEBI" id="CHEBI:59458"/>
        <dbReference type="ChEBI" id="CHEBI:60377"/>
        <dbReference type="EC" id="6.3.2.5"/>
    </reaction>
</comment>
<feature type="binding site" evidence="3">
    <location>
        <begin position="310"/>
        <end position="313"/>
    </location>
    <ligand>
        <name>CTP</name>
        <dbReference type="ChEBI" id="CHEBI:37563"/>
    </ligand>
</feature>
<evidence type="ECO:0000313" key="8">
    <source>
        <dbReference type="Proteomes" id="UP000680067"/>
    </source>
</evidence>
<dbReference type="SUPFAM" id="SSF102645">
    <property type="entry name" value="CoaB-like"/>
    <property type="match status" value="1"/>
</dbReference>
<comment type="cofactor">
    <cofactor evidence="3">
        <name>FMN</name>
        <dbReference type="ChEBI" id="CHEBI:58210"/>
    </cofactor>
    <text evidence="3">Binds 1 FMN per subunit.</text>
</comment>
<evidence type="ECO:0000256" key="3">
    <source>
        <dbReference type="HAMAP-Rule" id="MF_02225"/>
    </source>
</evidence>
<dbReference type="GO" id="GO:0004633">
    <property type="term" value="F:phosphopantothenoylcysteine decarboxylase activity"/>
    <property type="evidence" value="ECO:0007669"/>
    <property type="project" value="UniProtKB-UniRule"/>
</dbReference>
<dbReference type="InterPro" id="IPR035929">
    <property type="entry name" value="CoaB-like_sf"/>
</dbReference>